<comment type="caution">
    <text evidence="8">The sequence shown here is derived from an EMBL/GenBank/DDBJ whole genome shotgun (WGS) entry which is preliminary data.</text>
</comment>
<evidence type="ECO:0000313" key="8">
    <source>
        <dbReference type="EMBL" id="KAJ2896743.1"/>
    </source>
</evidence>
<dbReference type="EMBL" id="JAKWBI020000315">
    <property type="protein sequence ID" value="KAJ2896743.1"/>
    <property type="molecule type" value="Genomic_DNA"/>
</dbReference>
<evidence type="ECO:0000256" key="5">
    <source>
        <dbReference type="SAM" id="Coils"/>
    </source>
</evidence>
<dbReference type="GO" id="GO:0016740">
    <property type="term" value="F:transferase activity"/>
    <property type="evidence" value="ECO:0007669"/>
    <property type="project" value="UniProtKB-KW"/>
</dbReference>
<keyword evidence="4" id="KW-0067">ATP-binding</keyword>
<proteinExistence type="inferred from homology"/>
<accession>A0AAD5RLI7</accession>
<feature type="region of interest" description="Disordered" evidence="6">
    <location>
        <begin position="44"/>
        <end position="119"/>
    </location>
</feature>
<dbReference type="PANTHER" id="PTHR43851:SF3">
    <property type="entry name" value="COENZYME Q8"/>
    <property type="match status" value="1"/>
</dbReference>
<dbReference type="PANTHER" id="PTHR43851">
    <property type="match status" value="1"/>
</dbReference>
<feature type="compositionally biased region" description="Low complexity" evidence="6">
    <location>
        <begin position="188"/>
        <end position="200"/>
    </location>
</feature>
<evidence type="ECO:0000259" key="7">
    <source>
        <dbReference type="Pfam" id="PF03109"/>
    </source>
</evidence>
<protein>
    <recommendedName>
        <fullName evidence="7">ABC1 atypical kinase-like domain-containing protein</fullName>
    </recommendedName>
</protein>
<dbReference type="SUPFAM" id="SSF56112">
    <property type="entry name" value="Protein kinase-like (PK-like)"/>
    <property type="match status" value="1"/>
</dbReference>
<dbReference type="GO" id="GO:0005524">
    <property type="term" value="F:ATP binding"/>
    <property type="evidence" value="ECO:0007669"/>
    <property type="project" value="UniProtKB-KW"/>
</dbReference>
<dbReference type="InterPro" id="IPR034646">
    <property type="entry name" value="ADCK3_dom"/>
</dbReference>
<dbReference type="Pfam" id="PF03109">
    <property type="entry name" value="ABC1"/>
    <property type="match status" value="1"/>
</dbReference>
<dbReference type="Proteomes" id="UP001201980">
    <property type="component" value="Unassembled WGS sequence"/>
</dbReference>
<dbReference type="AlphaFoldDB" id="A0AAD5RLI7"/>
<feature type="domain" description="ABC1 atypical kinase-like" evidence="7">
    <location>
        <begin position="484"/>
        <end position="729"/>
    </location>
</feature>
<reference evidence="8" key="1">
    <citation type="submission" date="2022-07" db="EMBL/GenBank/DDBJ databases">
        <title>Draft genome sequence of Zalerion maritima ATCC 34329, a (micro)plastics degrading marine fungus.</title>
        <authorList>
            <person name="Paco A."/>
            <person name="Goncalves M.F.M."/>
            <person name="Rocha-Santos T.A.P."/>
            <person name="Alves A."/>
        </authorList>
    </citation>
    <scope>NUCLEOTIDE SEQUENCE</scope>
    <source>
        <strain evidence="8">ATCC 34329</strain>
    </source>
</reference>
<evidence type="ECO:0000256" key="4">
    <source>
        <dbReference type="ARBA" id="ARBA00022840"/>
    </source>
</evidence>
<dbReference type="CDD" id="cd13970">
    <property type="entry name" value="ABC1_ADCK3"/>
    <property type="match status" value="1"/>
</dbReference>
<evidence type="ECO:0000256" key="6">
    <source>
        <dbReference type="SAM" id="MobiDB-lite"/>
    </source>
</evidence>
<organism evidence="8 9">
    <name type="scientific">Zalerion maritima</name>
    <dbReference type="NCBI Taxonomy" id="339359"/>
    <lineage>
        <taxon>Eukaryota</taxon>
        <taxon>Fungi</taxon>
        <taxon>Dikarya</taxon>
        <taxon>Ascomycota</taxon>
        <taxon>Pezizomycotina</taxon>
        <taxon>Sordariomycetes</taxon>
        <taxon>Lulworthiomycetidae</taxon>
        <taxon>Lulworthiales</taxon>
        <taxon>Lulworthiaceae</taxon>
        <taxon>Zalerion</taxon>
    </lineage>
</organism>
<name>A0AAD5RLI7_9PEZI</name>
<feature type="compositionally biased region" description="Polar residues" evidence="6">
    <location>
        <begin position="72"/>
        <end position="103"/>
    </location>
</feature>
<evidence type="ECO:0000256" key="1">
    <source>
        <dbReference type="ARBA" id="ARBA00009670"/>
    </source>
</evidence>
<keyword evidence="9" id="KW-1185">Reference proteome</keyword>
<keyword evidence="3" id="KW-0547">Nucleotide-binding</keyword>
<dbReference type="InterPro" id="IPR011009">
    <property type="entry name" value="Kinase-like_dom_sf"/>
</dbReference>
<feature type="region of interest" description="Disordered" evidence="6">
    <location>
        <begin position="372"/>
        <end position="391"/>
    </location>
</feature>
<keyword evidence="2" id="KW-0808">Transferase</keyword>
<keyword evidence="5" id="KW-0175">Coiled coil</keyword>
<evidence type="ECO:0000256" key="3">
    <source>
        <dbReference type="ARBA" id="ARBA00022741"/>
    </source>
</evidence>
<dbReference type="InterPro" id="IPR004147">
    <property type="entry name" value="ABC1_dom"/>
</dbReference>
<feature type="coiled-coil region" evidence="5">
    <location>
        <begin position="314"/>
        <end position="341"/>
    </location>
</feature>
<feature type="region of interest" description="Disordered" evidence="6">
    <location>
        <begin position="188"/>
        <end position="215"/>
    </location>
</feature>
<dbReference type="GO" id="GO:0006744">
    <property type="term" value="P:ubiquinone biosynthetic process"/>
    <property type="evidence" value="ECO:0007669"/>
    <property type="project" value="TreeGrafter"/>
</dbReference>
<sequence>MGFASFLVDLASVASATKGVASRHAAVQASKAVISRTRRQVQDALSSTQDVGASWRGPEKKEKSGKNLGKIATTTTMKDAQATSSTAPLDTLKETPSQGSPDATSEAPKRTESVDEETQPPNIDLNIFRTRRVAFMMGVEPPTTTRGPPTASYAFARGRMALERAGQLAKDARRIIDDYHTASLHTQAAATASTSQPTSLGGMGNVSRAVPRPADQRNLNPNLAMYSYVYKVAFEALKATDTVLLKGRQAVEIEEARRGAKPSSPKTTAPNVMAEYQEAYQQTVAAVGSTDFTIRKGRKVVDNAQIRRKTREILNKGREELEKTNKLIQEIQKAIEDSKKTWTDIPASPLAPPGTTTTTTAPEVMVATPPAKKGMEQNPLRSHSHSYTLRESRVPAGRLSRLWNYGGLAAGMLGGAITESVSRTFGGSGGEAEPSGSVMLNPANMERLVAKLSRMRGAALKMGQVMSFQDAKMLPGPIQEVLQRVQDRADYMPAWQRDKVLTRNLGKEWRELFSDFEERPIAAASIGQVHRAKLKDPHGGEGTEVAVKIQFPGVADSINSDLDNLSMLLIASGLLPKGLYLDKTINNARTELAWECDYEREALCAERYRSLLKGEEEQVFLVPKTYPEASGKHVLTMEYMEGVGVTRSKEFSQDQRDWIGTQILRLCLREITEFRFMQTDPNWTNFLYNADTQKLELLDFGASREFPERFVDLYVRLLIAASKGEKGLVKSLSEELGYLTGLESRLMLEAHVGSVLTLAEPFLESAPEVYDFRDQTITERVKGFIPTMVRERLAPPPEETYSLHRKLSGAFLLCARLGSKVPCRKLFEEAVKVKGFL</sequence>
<evidence type="ECO:0000256" key="2">
    <source>
        <dbReference type="ARBA" id="ARBA00022679"/>
    </source>
</evidence>
<comment type="similarity">
    <text evidence="1">Belongs to the protein kinase superfamily. ADCK protein kinase family.</text>
</comment>
<dbReference type="InterPro" id="IPR051409">
    <property type="entry name" value="Atypical_kinase_ADCK"/>
</dbReference>
<gene>
    <name evidence="8" type="ORF">MKZ38_005271</name>
</gene>
<evidence type="ECO:0000313" key="9">
    <source>
        <dbReference type="Proteomes" id="UP001201980"/>
    </source>
</evidence>